<evidence type="ECO:0000313" key="4">
    <source>
        <dbReference type="EMBL" id="GET87847.1"/>
    </source>
</evidence>
<dbReference type="Proteomes" id="UP000419144">
    <property type="component" value="Unassembled WGS sequence"/>
</dbReference>
<evidence type="ECO:0000313" key="5">
    <source>
        <dbReference type="Proteomes" id="UP000419144"/>
    </source>
</evidence>
<feature type="compositionally biased region" description="Polar residues" evidence="2">
    <location>
        <begin position="374"/>
        <end position="399"/>
    </location>
</feature>
<feature type="zinc finger region" description="C3H1-type" evidence="1">
    <location>
        <begin position="433"/>
        <end position="462"/>
    </location>
</feature>
<keyword evidence="1" id="KW-0863">Zinc-finger</keyword>
<feature type="region of interest" description="Disordered" evidence="2">
    <location>
        <begin position="231"/>
        <end position="257"/>
    </location>
</feature>
<feature type="compositionally biased region" description="Low complexity" evidence="2">
    <location>
        <begin position="347"/>
        <end position="356"/>
    </location>
</feature>
<dbReference type="InterPro" id="IPR000571">
    <property type="entry name" value="Znf_CCCH"/>
</dbReference>
<accession>A0A640KJC9</accession>
<dbReference type="VEuPathDB" id="TriTrypDB:LtaPh_1812900"/>
<feature type="domain" description="C3H1-type" evidence="3">
    <location>
        <begin position="525"/>
        <end position="553"/>
    </location>
</feature>
<reference evidence="4" key="1">
    <citation type="submission" date="2019-11" db="EMBL/GenBank/DDBJ databases">
        <title>Leishmania tarentolae CDS.</title>
        <authorList>
            <person name="Goto Y."/>
            <person name="Yamagishi J."/>
        </authorList>
    </citation>
    <scope>NUCLEOTIDE SEQUENCE [LARGE SCALE GENOMIC DNA]</scope>
    <source>
        <strain evidence="4">Parrot Tar II</strain>
    </source>
</reference>
<feature type="region of interest" description="Disordered" evidence="2">
    <location>
        <begin position="733"/>
        <end position="764"/>
    </location>
</feature>
<feature type="compositionally biased region" description="Low complexity" evidence="2">
    <location>
        <begin position="579"/>
        <end position="595"/>
    </location>
</feature>
<feature type="compositionally biased region" description="Basic and acidic residues" evidence="2">
    <location>
        <begin position="323"/>
        <end position="332"/>
    </location>
</feature>
<feature type="domain" description="C3H1-type" evidence="3">
    <location>
        <begin position="433"/>
        <end position="462"/>
    </location>
</feature>
<dbReference type="AlphaFoldDB" id="A0A640KJC9"/>
<dbReference type="SMART" id="SM00356">
    <property type="entry name" value="ZnF_C3H1"/>
    <property type="match status" value="2"/>
</dbReference>
<feature type="region of interest" description="Disordered" evidence="2">
    <location>
        <begin position="299"/>
        <end position="401"/>
    </location>
</feature>
<keyword evidence="1" id="KW-0862">Zinc</keyword>
<evidence type="ECO:0000256" key="1">
    <source>
        <dbReference type="PROSITE-ProRule" id="PRU00723"/>
    </source>
</evidence>
<dbReference type="PANTHER" id="PTHR37562">
    <property type="entry name" value="C3H1-TYPE DOMAIN-CONTAINING PROTEIN-RELATED"/>
    <property type="match status" value="1"/>
</dbReference>
<feature type="compositionally biased region" description="Low complexity" evidence="2">
    <location>
        <begin position="363"/>
        <end position="373"/>
    </location>
</feature>
<gene>
    <name evidence="4" type="ORF">LtaPh_1812900</name>
</gene>
<keyword evidence="5" id="KW-1185">Reference proteome</keyword>
<keyword evidence="1" id="KW-0479">Metal-binding</keyword>
<comment type="caution">
    <text evidence="4">The sequence shown here is derived from an EMBL/GenBank/DDBJ whole genome shotgun (WGS) entry which is preliminary data.</text>
</comment>
<name>A0A640KJC9_LEITA</name>
<feature type="compositionally biased region" description="Polar residues" evidence="2">
    <location>
        <begin position="742"/>
        <end position="764"/>
    </location>
</feature>
<dbReference type="EMBL" id="BLBS01000023">
    <property type="protein sequence ID" value="GET87847.1"/>
    <property type="molecule type" value="Genomic_DNA"/>
</dbReference>
<feature type="compositionally biased region" description="Low complexity" evidence="2">
    <location>
        <begin position="231"/>
        <end position="251"/>
    </location>
</feature>
<protein>
    <recommendedName>
        <fullName evidence="3">C3H1-type domain-containing protein</fullName>
    </recommendedName>
</protein>
<feature type="compositionally biased region" description="Low complexity" evidence="2">
    <location>
        <begin position="615"/>
        <end position="631"/>
    </location>
</feature>
<evidence type="ECO:0000256" key="2">
    <source>
        <dbReference type="SAM" id="MobiDB-lite"/>
    </source>
</evidence>
<evidence type="ECO:0000259" key="3">
    <source>
        <dbReference type="PROSITE" id="PS50103"/>
    </source>
</evidence>
<organism evidence="4 5">
    <name type="scientific">Leishmania tarentolae</name>
    <name type="common">Sauroleishmania tarentolae</name>
    <dbReference type="NCBI Taxonomy" id="5689"/>
    <lineage>
        <taxon>Eukaryota</taxon>
        <taxon>Discoba</taxon>
        <taxon>Euglenozoa</taxon>
        <taxon>Kinetoplastea</taxon>
        <taxon>Metakinetoplastina</taxon>
        <taxon>Trypanosomatida</taxon>
        <taxon>Trypanosomatidae</taxon>
        <taxon>Leishmaniinae</taxon>
        <taxon>Leishmania</taxon>
        <taxon>lizard Leishmania</taxon>
    </lineage>
</organism>
<dbReference type="OrthoDB" id="244144at2759"/>
<sequence length="764" mass="78519">MHNTDRSMTLNAQYLSSDAVAGMPAPEVAVGAPGQPGLKDMASFSSISLDKAPTTPGSDTINFFAKAPCSYKSHFGEFATGAVAGSATHVGSAPDTPLQKGLNSGYSAGVQSRISLSGSIGASVSSSGFTGSMAFAPGNGVIGSGAGLHSNSSSFGNSLQTVSVTPLVKLTPPSSACTLVRPASPSVADGVLCGGEAAVASDIMSDPELIGSTCIPDLVNGLGVPLQEICSTSSSTSSAPSPLAQTTSSPQCGGNTGGISPRGTCSLLFDAMNMFHPNAETTSAASTLGEHTLRQTHQCPFTSLPDNEGKTGDDRTVSPTTPNRREPSKSRDSALLAKPNLLTDHAAAPPKNSPNPSKRRQQRACAAPPRHQASGGNSCSSTGQMTPENLQKGGSSPSRQGELVSVYDSDFETLLSIPASQILHRPGPALGVSRLVLCRKFNLDKPQSCSKGEMCKFVHADIRKASRCCIHVNYAWRSPALCTYPRLPAGDELTILAPNERPPSEVIPSERILVTRGSTNWREHTAPLSHCAHYYFNRMCNRGKRCNFIHAVHVDPNVQGDFKHAPAPRAVAPIGFKPSNSAASRAANGAQAAASEGHPPSAHHGGAATQMAHSAKQQQLPPPAQQNSANNIANAGGGIAYAFAPGIFAMPPHGCMAYPLLNPTSPPTAMGVPQSPAGIGGGAPYVMFMSNAGQQVGCSYLPATLMPPTPQQVGSPNGVFFILPTANGSGVPLAGRGAPVGSSGTPSSPMGQSFNSLNNGPANW</sequence>
<dbReference type="PROSITE" id="PS50103">
    <property type="entry name" value="ZF_C3H1"/>
    <property type="match status" value="2"/>
</dbReference>
<dbReference type="PANTHER" id="PTHR37562:SF5">
    <property type="entry name" value="C3H1-TYPE DOMAIN-CONTAINING PROTEIN"/>
    <property type="match status" value="1"/>
</dbReference>
<feature type="zinc finger region" description="C3H1-type" evidence="1">
    <location>
        <begin position="525"/>
        <end position="553"/>
    </location>
</feature>
<feature type="region of interest" description="Disordered" evidence="2">
    <location>
        <begin position="576"/>
        <end position="631"/>
    </location>
</feature>
<proteinExistence type="predicted"/>
<dbReference type="GO" id="GO:0008270">
    <property type="term" value="F:zinc ion binding"/>
    <property type="evidence" value="ECO:0007669"/>
    <property type="project" value="UniProtKB-KW"/>
</dbReference>
<feature type="compositionally biased region" description="Basic and acidic residues" evidence="2">
    <location>
        <begin position="307"/>
        <end position="316"/>
    </location>
</feature>